<keyword evidence="4" id="KW-0732">Signal</keyword>
<evidence type="ECO:0000313" key="7">
    <source>
        <dbReference type="Proteomes" id="UP000467841"/>
    </source>
</evidence>
<proteinExistence type="inferred from homology"/>
<dbReference type="GO" id="GO:0006508">
    <property type="term" value="P:proteolysis"/>
    <property type="evidence" value="ECO:0007669"/>
    <property type="project" value="UniProtKB-KW"/>
</dbReference>
<sequence>MNWGNTHWVGLLINLRLATIEIYDSYKTIAETDQQVADHMEPLLVSLPWVMKRYLPAEIADSISTAAYTWRRVDGIYQNLRSGDCGPCAMKFLEMHAAGIDVDDMGKLTDKDVDTFRAIYAMDCYEEFVGDPVVVNK</sequence>
<feature type="domain" description="Ubiquitin-like protease family profile" evidence="5">
    <location>
        <begin position="1"/>
        <end position="96"/>
    </location>
</feature>
<keyword evidence="2" id="KW-0645">Protease</keyword>
<evidence type="ECO:0000313" key="6">
    <source>
        <dbReference type="EMBL" id="CAA7032680.1"/>
    </source>
</evidence>
<dbReference type="InterPro" id="IPR038765">
    <property type="entry name" value="Papain-like_cys_pep_sf"/>
</dbReference>
<feature type="chain" id="PRO_5025476533" description="Ubiquitin-like protease family profile domain-containing protein" evidence="4">
    <location>
        <begin position="21"/>
        <end position="137"/>
    </location>
</feature>
<keyword evidence="7" id="KW-1185">Reference proteome</keyword>
<dbReference type="InterPro" id="IPR003653">
    <property type="entry name" value="Peptidase_C48_C"/>
</dbReference>
<comment type="similarity">
    <text evidence="1">Belongs to the peptidase C48 family.</text>
</comment>
<dbReference type="EMBL" id="CACVBM020001126">
    <property type="protein sequence ID" value="CAA7032680.1"/>
    <property type="molecule type" value="Genomic_DNA"/>
</dbReference>
<evidence type="ECO:0000256" key="1">
    <source>
        <dbReference type="ARBA" id="ARBA00005234"/>
    </source>
</evidence>
<evidence type="ECO:0000259" key="5">
    <source>
        <dbReference type="PROSITE" id="PS50600"/>
    </source>
</evidence>
<protein>
    <recommendedName>
        <fullName evidence="5">Ubiquitin-like protease family profile domain-containing protein</fullName>
    </recommendedName>
</protein>
<dbReference type="Gene3D" id="3.40.395.10">
    <property type="entry name" value="Adenoviral Proteinase, Chain A"/>
    <property type="match status" value="1"/>
</dbReference>
<dbReference type="Pfam" id="PF02902">
    <property type="entry name" value="Peptidase_C48"/>
    <property type="match status" value="1"/>
</dbReference>
<evidence type="ECO:0000256" key="3">
    <source>
        <dbReference type="ARBA" id="ARBA00022801"/>
    </source>
</evidence>
<name>A0A6D2IYG6_9BRAS</name>
<accession>A0A6D2IYG6</accession>
<dbReference type="AlphaFoldDB" id="A0A6D2IYG6"/>
<dbReference type="Proteomes" id="UP000467841">
    <property type="component" value="Unassembled WGS sequence"/>
</dbReference>
<dbReference type="GO" id="GO:0008234">
    <property type="term" value="F:cysteine-type peptidase activity"/>
    <property type="evidence" value="ECO:0007669"/>
    <property type="project" value="InterPro"/>
</dbReference>
<evidence type="ECO:0000256" key="4">
    <source>
        <dbReference type="SAM" id="SignalP"/>
    </source>
</evidence>
<dbReference type="OrthoDB" id="1107396at2759"/>
<gene>
    <name evidence="6" type="ORF">MERR_LOCUS19915</name>
</gene>
<evidence type="ECO:0000256" key="2">
    <source>
        <dbReference type="ARBA" id="ARBA00022670"/>
    </source>
</evidence>
<reference evidence="6" key="1">
    <citation type="submission" date="2020-01" db="EMBL/GenBank/DDBJ databases">
        <authorList>
            <person name="Mishra B."/>
        </authorList>
    </citation>
    <scope>NUCLEOTIDE SEQUENCE [LARGE SCALE GENOMIC DNA]</scope>
</reference>
<feature type="signal peptide" evidence="4">
    <location>
        <begin position="1"/>
        <end position="20"/>
    </location>
</feature>
<comment type="caution">
    <text evidence="6">The sequence shown here is derived from an EMBL/GenBank/DDBJ whole genome shotgun (WGS) entry which is preliminary data.</text>
</comment>
<organism evidence="6 7">
    <name type="scientific">Microthlaspi erraticum</name>
    <dbReference type="NCBI Taxonomy" id="1685480"/>
    <lineage>
        <taxon>Eukaryota</taxon>
        <taxon>Viridiplantae</taxon>
        <taxon>Streptophyta</taxon>
        <taxon>Embryophyta</taxon>
        <taxon>Tracheophyta</taxon>
        <taxon>Spermatophyta</taxon>
        <taxon>Magnoliopsida</taxon>
        <taxon>eudicotyledons</taxon>
        <taxon>Gunneridae</taxon>
        <taxon>Pentapetalae</taxon>
        <taxon>rosids</taxon>
        <taxon>malvids</taxon>
        <taxon>Brassicales</taxon>
        <taxon>Brassicaceae</taxon>
        <taxon>Coluteocarpeae</taxon>
        <taxon>Microthlaspi</taxon>
    </lineage>
</organism>
<dbReference type="SUPFAM" id="SSF54001">
    <property type="entry name" value="Cysteine proteinases"/>
    <property type="match status" value="1"/>
</dbReference>
<dbReference type="PROSITE" id="PS50600">
    <property type="entry name" value="ULP_PROTEASE"/>
    <property type="match status" value="1"/>
</dbReference>
<keyword evidence="3" id="KW-0378">Hydrolase</keyword>